<accession>A0AAN7TBL9</accession>
<proteinExistence type="predicted"/>
<dbReference type="Proteomes" id="UP001310890">
    <property type="component" value="Unassembled WGS sequence"/>
</dbReference>
<comment type="caution">
    <text evidence="1">The sequence shown here is derived from an EMBL/GenBank/DDBJ whole genome shotgun (WGS) entry which is preliminary data.</text>
</comment>
<sequence>MNPLNGGQAIKLAEDSAETFGLYLDVLFTNEVVIYDSDAPEQGFITEDHIMLSKACVLADKVGDTITVNLLIDEILHRFRRGLEFAARMATANHIRYVYENTPTGSRLRGVLVGAFVGMYKSPPSTLMMEEEWMDIIPKTFLRDLIVFLLSRNHDDTCPFVTHLGPTTVALKTRERVGSSLPLS</sequence>
<organism evidence="1 2">
    <name type="scientific">Meristemomyces frigidus</name>
    <dbReference type="NCBI Taxonomy" id="1508187"/>
    <lineage>
        <taxon>Eukaryota</taxon>
        <taxon>Fungi</taxon>
        <taxon>Dikarya</taxon>
        <taxon>Ascomycota</taxon>
        <taxon>Pezizomycotina</taxon>
        <taxon>Dothideomycetes</taxon>
        <taxon>Dothideomycetidae</taxon>
        <taxon>Mycosphaerellales</taxon>
        <taxon>Teratosphaeriaceae</taxon>
        <taxon>Meristemomyces</taxon>
    </lineage>
</organism>
<name>A0AAN7TBL9_9PEZI</name>
<gene>
    <name evidence="1" type="ORF">LTR62_001309</name>
</gene>
<evidence type="ECO:0000313" key="2">
    <source>
        <dbReference type="Proteomes" id="UP001310890"/>
    </source>
</evidence>
<reference evidence="1" key="1">
    <citation type="submission" date="2023-08" db="EMBL/GenBank/DDBJ databases">
        <title>Black Yeasts Isolated from many extreme environments.</title>
        <authorList>
            <person name="Coleine C."/>
            <person name="Stajich J.E."/>
            <person name="Selbmann L."/>
        </authorList>
    </citation>
    <scope>NUCLEOTIDE SEQUENCE</scope>
    <source>
        <strain evidence="1">CCFEE 5401</strain>
    </source>
</reference>
<protein>
    <submittedName>
        <fullName evidence="1">Uncharacterized protein</fullName>
    </submittedName>
</protein>
<dbReference type="EMBL" id="JAVRRL010000123">
    <property type="protein sequence ID" value="KAK5107405.1"/>
    <property type="molecule type" value="Genomic_DNA"/>
</dbReference>
<dbReference type="AlphaFoldDB" id="A0AAN7TBL9"/>
<evidence type="ECO:0000313" key="1">
    <source>
        <dbReference type="EMBL" id="KAK5107405.1"/>
    </source>
</evidence>